<reference evidence="1 2" key="1">
    <citation type="submission" date="2019-08" db="EMBL/GenBank/DDBJ databases">
        <authorList>
            <person name="Liang Q."/>
        </authorList>
    </citation>
    <scope>NUCLEOTIDE SEQUENCE [LARGE SCALE GENOMIC DNA]</scope>
    <source>
        <strain evidence="1 2">V1718</strain>
    </source>
</reference>
<name>A0A5B8XQC4_9DELT</name>
<dbReference type="KEGG" id="bbae:FRD01_03125"/>
<dbReference type="AlphaFoldDB" id="A0A5B8XQC4"/>
<gene>
    <name evidence="1" type="ORF">FRD01_03125</name>
</gene>
<proteinExistence type="predicted"/>
<dbReference type="OrthoDB" id="9790457at2"/>
<dbReference type="SUPFAM" id="SSF53335">
    <property type="entry name" value="S-adenosyl-L-methionine-dependent methyltransferases"/>
    <property type="match status" value="1"/>
</dbReference>
<dbReference type="Gene3D" id="3.40.50.150">
    <property type="entry name" value="Vaccinia Virus protein VP39"/>
    <property type="match status" value="1"/>
</dbReference>
<keyword evidence="2" id="KW-1185">Reference proteome</keyword>
<dbReference type="GO" id="GO:0008168">
    <property type="term" value="F:methyltransferase activity"/>
    <property type="evidence" value="ECO:0007669"/>
    <property type="project" value="UniProtKB-KW"/>
</dbReference>
<dbReference type="CDD" id="cd02440">
    <property type="entry name" value="AdoMet_MTases"/>
    <property type="match status" value="1"/>
</dbReference>
<evidence type="ECO:0000313" key="2">
    <source>
        <dbReference type="Proteomes" id="UP000321595"/>
    </source>
</evidence>
<dbReference type="Proteomes" id="UP000321595">
    <property type="component" value="Chromosome"/>
</dbReference>
<accession>A0A5B8XQC4</accession>
<protein>
    <submittedName>
        <fullName evidence="1">Class I SAM-dependent methyltransferase</fullName>
    </submittedName>
</protein>
<evidence type="ECO:0000313" key="1">
    <source>
        <dbReference type="EMBL" id="QED26263.1"/>
    </source>
</evidence>
<dbReference type="EMBL" id="CP042467">
    <property type="protein sequence ID" value="QED26263.1"/>
    <property type="molecule type" value="Genomic_DNA"/>
</dbReference>
<organism evidence="1 2">
    <name type="scientific">Microvenator marinus</name>
    <dbReference type="NCBI Taxonomy" id="2600177"/>
    <lineage>
        <taxon>Bacteria</taxon>
        <taxon>Deltaproteobacteria</taxon>
        <taxon>Bradymonadales</taxon>
        <taxon>Microvenatoraceae</taxon>
        <taxon>Microvenator</taxon>
    </lineage>
</organism>
<keyword evidence="1" id="KW-0489">Methyltransferase</keyword>
<keyword evidence="1" id="KW-0808">Transferase</keyword>
<sequence length="220" mass="25050">MPVNAPNPSYIQVRQDMMDLVSRPWTRLLDVGCAQGATASALRDAQGQGTVCGIELDESLATLAKERLDEVLVMDAVEALETLVSRGEKFDLVLCGDVLEHLTDPWKALSLIRELCTPEAEVVISLPNVAHYSTMIALLRQRWPYEDRGVHDRTHLRWFAPKNLNELYEGAGFKEEKRKLTRRIIERPHPLNKKFEPIVSVIPILRSLTIFQCQSRLRPR</sequence>
<dbReference type="InterPro" id="IPR029063">
    <property type="entry name" value="SAM-dependent_MTases_sf"/>
</dbReference>
<dbReference type="PANTHER" id="PTHR43861">
    <property type="entry name" value="TRANS-ACONITATE 2-METHYLTRANSFERASE-RELATED"/>
    <property type="match status" value="1"/>
</dbReference>
<dbReference type="GO" id="GO:0032259">
    <property type="term" value="P:methylation"/>
    <property type="evidence" value="ECO:0007669"/>
    <property type="project" value="UniProtKB-KW"/>
</dbReference>
<dbReference type="Pfam" id="PF13489">
    <property type="entry name" value="Methyltransf_23"/>
    <property type="match status" value="1"/>
</dbReference>